<evidence type="ECO:0000313" key="1">
    <source>
        <dbReference type="EMBL" id="KAF5841261.1"/>
    </source>
</evidence>
<protein>
    <recommendedName>
        <fullName evidence="3">Encoded protein</fullName>
    </recommendedName>
</protein>
<comment type="caution">
    <text evidence="1">The sequence shown here is derived from an EMBL/GenBank/DDBJ whole genome shotgun (WGS) entry which is preliminary data.</text>
</comment>
<organism evidence="1 2">
    <name type="scientific">Dunaliella salina</name>
    <name type="common">Green alga</name>
    <name type="synonym">Protococcus salinus</name>
    <dbReference type="NCBI Taxonomy" id="3046"/>
    <lineage>
        <taxon>Eukaryota</taxon>
        <taxon>Viridiplantae</taxon>
        <taxon>Chlorophyta</taxon>
        <taxon>core chlorophytes</taxon>
        <taxon>Chlorophyceae</taxon>
        <taxon>CS clade</taxon>
        <taxon>Chlamydomonadales</taxon>
        <taxon>Dunaliellaceae</taxon>
        <taxon>Dunaliella</taxon>
    </lineage>
</organism>
<reference evidence="1" key="1">
    <citation type="submission" date="2017-08" db="EMBL/GenBank/DDBJ databases">
        <authorList>
            <person name="Polle J.E."/>
            <person name="Barry K."/>
            <person name="Cushman J."/>
            <person name="Schmutz J."/>
            <person name="Tran D."/>
            <person name="Hathwaick L.T."/>
            <person name="Yim W.C."/>
            <person name="Jenkins J."/>
            <person name="Mckie-Krisberg Z.M."/>
            <person name="Prochnik S."/>
            <person name="Lindquist E."/>
            <person name="Dockter R.B."/>
            <person name="Adam C."/>
            <person name="Molina H."/>
            <person name="Bunkerborg J."/>
            <person name="Jin E."/>
            <person name="Buchheim M."/>
            <person name="Magnuson J."/>
        </authorList>
    </citation>
    <scope>NUCLEOTIDE SEQUENCE</scope>
    <source>
        <strain evidence="1">CCAP 19/18</strain>
    </source>
</reference>
<dbReference type="Proteomes" id="UP000815325">
    <property type="component" value="Unassembled WGS sequence"/>
</dbReference>
<proteinExistence type="predicted"/>
<evidence type="ECO:0008006" key="3">
    <source>
        <dbReference type="Google" id="ProtNLM"/>
    </source>
</evidence>
<evidence type="ECO:0000313" key="2">
    <source>
        <dbReference type="Proteomes" id="UP000815325"/>
    </source>
</evidence>
<sequence length="112" mass="12374">MLSVPPHAGHCTQTLTALLRMQITAIYTLRARHACRASHLHADCTTMRSELCIHVLAVLPCIQSTAPPRIQLLTAPELRKASWALSKLKAKLGLEEPELLQGILTQLAFDQE</sequence>
<name>A0ABQ7H378_DUNSA</name>
<accession>A0ABQ7H378</accession>
<gene>
    <name evidence="1" type="ORF">DUNSADRAFT_13715</name>
</gene>
<dbReference type="EMBL" id="MU069490">
    <property type="protein sequence ID" value="KAF5841261.1"/>
    <property type="molecule type" value="Genomic_DNA"/>
</dbReference>
<keyword evidence="2" id="KW-1185">Reference proteome</keyword>